<dbReference type="AlphaFoldDB" id="A0AAD5WPQ2"/>
<accession>A0AAD5WPQ2</accession>
<sequence>MTSISQIRRLARQILDDTEVLTGHLEAQGIDAPSFNPDSVDVYSIPKDEPASKARKDLVASTKELRDLAMGPKENLQMLGWESFNILSLHFVTFYNIASFVPFEGEISYEDLCAKVNSHNNNNNNNNNKNSCPAPSPSSNSPSPSSPPPVRLSILRRNLRHAILNNIFRETRPGFVAHTRPSLLLATDTLMYSWSLYWTHYMWPVATNWAAALQRWPGSEDEKHTALAAWAGKEANLYDVLGRDAEMQRAFQAAVEATGTSEGYDIAFTVDGYPWDKLGEGTVVDLGGSQGQASVAIASSFPSLKFVVQDLPGARLPSTAGKIPSRLSSRVSLTAHDFFSPQPVSADAYLLRFVLHSFPDGAGVDVLRALIPSLENGARIIINDGVLPEAGARRDAAAEKATRSMDVAMWLVMNAGERDLGDWKNLLRMADERFVFSGAWRPEGATAWFIEAVWTTA</sequence>
<dbReference type="InterPro" id="IPR016461">
    <property type="entry name" value="COMT-like"/>
</dbReference>
<evidence type="ECO:0000259" key="5">
    <source>
        <dbReference type="Pfam" id="PF00891"/>
    </source>
</evidence>
<dbReference type="InterPro" id="IPR029063">
    <property type="entry name" value="SAM-dependent_MTases_sf"/>
</dbReference>
<dbReference type="EMBL" id="JAKWBI020000401">
    <property type="protein sequence ID" value="KAJ2895437.1"/>
    <property type="molecule type" value="Genomic_DNA"/>
</dbReference>
<feature type="region of interest" description="Disordered" evidence="4">
    <location>
        <begin position="124"/>
        <end position="149"/>
    </location>
</feature>
<feature type="compositionally biased region" description="Low complexity" evidence="4">
    <location>
        <begin position="124"/>
        <end position="143"/>
    </location>
</feature>
<dbReference type="PANTHER" id="PTHR43712">
    <property type="entry name" value="PUTATIVE (AFU_ORTHOLOGUE AFUA_4G14580)-RELATED"/>
    <property type="match status" value="1"/>
</dbReference>
<dbReference type="Pfam" id="PF00891">
    <property type="entry name" value="Methyltransf_2"/>
    <property type="match status" value="1"/>
</dbReference>
<name>A0AAD5WPQ2_9PEZI</name>
<keyword evidence="3" id="KW-0949">S-adenosyl-L-methionine</keyword>
<dbReference type="GO" id="GO:0008171">
    <property type="term" value="F:O-methyltransferase activity"/>
    <property type="evidence" value="ECO:0007669"/>
    <property type="project" value="InterPro"/>
</dbReference>
<evidence type="ECO:0000256" key="4">
    <source>
        <dbReference type="SAM" id="MobiDB-lite"/>
    </source>
</evidence>
<dbReference type="InterPro" id="IPR001077">
    <property type="entry name" value="COMT_C"/>
</dbReference>
<evidence type="ECO:0000313" key="7">
    <source>
        <dbReference type="Proteomes" id="UP001201980"/>
    </source>
</evidence>
<reference evidence="6" key="1">
    <citation type="submission" date="2022-07" db="EMBL/GenBank/DDBJ databases">
        <title>Draft genome sequence of Zalerion maritima ATCC 34329, a (micro)plastics degrading marine fungus.</title>
        <authorList>
            <person name="Paco A."/>
            <person name="Goncalves M.F.M."/>
            <person name="Rocha-Santos T.A.P."/>
            <person name="Alves A."/>
        </authorList>
    </citation>
    <scope>NUCLEOTIDE SEQUENCE</scope>
    <source>
        <strain evidence="6">ATCC 34329</strain>
    </source>
</reference>
<protein>
    <recommendedName>
        <fullName evidence="5">O-methyltransferase C-terminal domain-containing protein</fullName>
    </recommendedName>
</protein>
<dbReference type="PROSITE" id="PS51683">
    <property type="entry name" value="SAM_OMT_II"/>
    <property type="match status" value="1"/>
</dbReference>
<feature type="domain" description="O-methyltransferase C-terminal" evidence="5">
    <location>
        <begin position="237"/>
        <end position="430"/>
    </location>
</feature>
<dbReference type="SUPFAM" id="SSF53335">
    <property type="entry name" value="S-adenosyl-L-methionine-dependent methyltransferases"/>
    <property type="match status" value="1"/>
</dbReference>
<comment type="caution">
    <text evidence="6">The sequence shown here is derived from an EMBL/GenBank/DDBJ whole genome shotgun (WGS) entry which is preliminary data.</text>
</comment>
<organism evidence="6 7">
    <name type="scientific">Zalerion maritima</name>
    <dbReference type="NCBI Taxonomy" id="339359"/>
    <lineage>
        <taxon>Eukaryota</taxon>
        <taxon>Fungi</taxon>
        <taxon>Dikarya</taxon>
        <taxon>Ascomycota</taxon>
        <taxon>Pezizomycotina</taxon>
        <taxon>Sordariomycetes</taxon>
        <taxon>Lulworthiomycetidae</taxon>
        <taxon>Lulworthiales</taxon>
        <taxon>Lulworthiaceae</taxon>
        <taxon>Zalerion</taxon>
    </lineage>
</organism>
<dbReference type="GO" id="GO:0032259">
    <property type="term" value="P:methylation"/>
    <property type="evidence" value="ECO:0007669"/>
    <property type="project" value="UniProtKB-KW"/>
</dbReference>
<dbReference type="Gene3D" id="3.40.50.150">
    <property type="entry name" value="Vaccinia Virus protein VP39"/>
    <property type="match status" value="1"/>
</dbReference>
<keyword evidence="1" id="KW-0489">Methyltransferase</keyword>
<evidence type="ECO:0000256" key="1">
    <source>
        <dbReference type="ARBA" id="ARBA00022603"/>
    </source>
</evidence>
<evidence type="ECO:0000313" key="6">
    <source>
        <dbReference type="EMBL" id="KAJ2895437.1"/>
    </source>
</evidence>
<keyword evidence="7" id="KW-1185">Reference proteome</keyword>
<dbReference type="Proteomes" id="UP001201980">
    <property type="component" value="Unassembled WGS sequence"/>
</dbReference>
<keyword evidence="2" id="KW-0808">Transferase</keyword>
<proteinExistence type="predicted"/>
<evidence type="ECO:0000256" key="3">
    <source>
        <dbReference type="ARBA" id="ARBA00022691"/>
    </source>
</evidence>
<gene>
    <name evidence="6" type="ORF">MKZ38_006582</name>
</gene>
<dbReference type="PANTHER" id="PTHR43712:SF16">
    <property type="entry name" value="O-METHYLTRANSFERASE ELCB"/>
    <property type="match status" value="1"/>
</dbReference>
<evidence type="ECO:0000256" key="2">
    <source>
        <dbReference type="ARBA" id="ARBA00022679"/>
    </source>
</evidence>